<dbReference type="EMBL" id="JBHFQA010000016">
    <property type="protein sequence ID" value="KAL2085254.1"/>
    <property type="molecule type" value="Genomic_DNA"/>
</dbReference>
<dbReference type="InterPro" id="IPR039373">
    <property type="entry name" value="Peptidase_M28B"/>
</dbReference>
<dbReference type="InterPro" id="IPR003137">
    <property type="entry name" value="PA_domain"/>
</dbReference>
<gene>
    <name evidence="7" type="ORF">ACEWY4_018574</name>
</gene>
<feature type="transmembrane region" description="Helical" evidence="3">
    <location>
        <begin position="88"/>
        <end position="108"/>
    </location>
</feature>
<dbReference type="AlphaFoldDB" id="A0ABD1JET2"/>
<evidence type="ECO:0000256" key="3">
    <source>
        <dbReference type="SAM" id="Phobius"/>
    </source>
</evidence>
<dbReference type="SUPFAM" id="SSF53187">
    <property type="entry name" value="Zn-dependent exopeptidases"/>
    <property type="match status" value="1"/>
</dbReference>
<dbReference type="SUPFAM" id="SSF47672">
    <property type="entry name" value="Transferrin receptor-like dimerisation domain"/>
    <property type="match status" value="1"/>
</dbReference>
<evidence type="ECO:0000313" key="8">
    <source>
        <dbReference type="Proteomes" id="UP001591681"/>
    </source>
</evidence>
<feature type="domain" description="PA" evidence="5">
    <location>
        <begin position="252"/>
        <end position="312"/>
    </location>
</feature>
<keyword evidence="4" id="KW-0732">Signal</keyword>
<dbReference type="Gene3D" id="3.40.630.10">
    <property type="entry name" value="Zn peptidases"/>
    <property type="match status" value="1"/>
</dbReference>
<feature type="chain" id="PRO_5044791408" description="Transferrin receptor protein 1" evidence="4">
    <location>
        <begin position="18"/>
        <end position="812"/>
    </location>
</feature>
<keyword evidence="3" id="KW-0812">Transmembrane</keyword>
<dbReference type="InterPro" id="IPR046450">
    <property type="entry name" value="PA_dom_sf"/>
</dbReference>
<evidence type="ECO:0008006" key="9">
    <source>
        <dbReference type="Google" id="ProtNLM"/>
    </source>
</evidence>
<sequence length="812" mass="89369">MFLSKTICWCLSQVLMAATMNQAKTSISKMFNGEPRSYTRFSLAQNTDGDFGVEMKQSTDGEDEAGVPEDVEAPRTYRQTPLRTYKNICYLALGTLLIFILGYLVGYVSHHKPDPTSAAAVGEKTSILPTSAGTTEGSQDEGPYVPPLPSLSWDNITSLLEQKLLPGAFKSKISEFYLPRSESHEAGSDWDNKLGNKVFAVFKDLNMLSWTNEHSVNLPFPSSDLPNKVFFGDVEIGTPKGFLAYSETGSRTGRVVYANYGSVRDLSYLSTKVDLKGSVLLLRAGQISFAQKVANAAKYDVAAALIYADPYDYDFVGSTELYGHVHLGSGDPYTPGFPSFQHTQFPPTRSSGLTPVVAQSITADMALQIFKKMGGADAPEDFQGRLRELARYKLGDTNDLVTVSVNNVMTETSIHNVFGVIEGSEEPDRYVVIGAQRDSWGPGYAKSTVGTTLLVELARAVSEMVQYDHLSLKRSLVFASWSAGEYGSVGATEWQEGYLSSLDMKVVSYINLDGVVTGHENFKASASPLLYRLLKNTLMKVKSPHTTSKSLFDQYTKSLDWESSVLKEMKVDDAAYPFLALSGIPSISFSFCGTQKKEDYPYFGTALDDFDNLNYATGNTNISVVAVAAGQVAGQMALRLAHDRLLPLDVDRYGEEIKKVMNEVTTCVHQLMESPGFDQTLDKALSVDWLIAAKASYGRATRRLRDTIGNSNLDDKEMCRILNDRIIKVEHNLLSPYVSVSDVPFRHILSGSGEHTIRALLDHLNALKRNAPESSAKFNQSSFLNQFAFATWTIQSCANDLAGPVWEIDNEI</sequence>
<dbReference type="SUPFAM" id="SSF52025">
    <property type="entry name" value="PA domain"/>
    <property type="match status" value="1"/>
</dbReference>
<evidence type="ECO:0000259" key="5">
    <source>
        <dbReference type="Pfam" id="PF02225"/>
    </source>
</evidence>
<dbReference type="PANTHER" id="PTHR10404:SF79">
    <property type="entry name" value="TRANSFERRIN RECEPTOR PROTEIN 1"/>
    <property type="match status" value="1"/>
</dbReference>
<organism evidence="7 8">
    <name type="scientific">Coilia grayii</name>
    <name type="common">Gray's grenadier anchovy</name>
    <dbReference type="NCBI Taxonomy" id="363190"/>
    <lineage>
        <taxon>Eukaryota</taxon>
        <taxon>Metazoa</taxon>
        <taxon>Chordata</taxon>
        <taxon>Craniata</taxon>
        <taxon>Vertebrata</taxon>
        <taxon>Euteleostomi</taxon>
        <taxon>Actinopterygii</taxon>
        <taxon>Neopterygii</taxon>
        <taxon>Teleostei</taxon>
        <taxon>Clupei</taxon>
        <taxon>Clupeiformes</taxon>
        <taxon>Clupeoidei</taxon>
        <taxon>Engraulidae</taxon>
        <taxon>Coilinae</taxon>
        <taxon>Coilia</taxon>
    </lineage>
</organism>
<feature type="signal peptide" evidence="4">
    <location>
        <begin position="1"/>
        <end position="17"/>
    </location>
</feature>
<evidence type="ECO:0000259" key="6">
    <source>
        <dbReference type="Pfam" id="PF04389"/>
    </source>
</evidence>
<keyword evidence="8" id="KW-1185">Reference proteome</keyword>
<dbReference type="GO" id="GO:0005886">
    <property type="term" value="C:plasma membrane"/>
    <property type="evidence" value="ECO:0007669"/>
    <property type="project" value="UniProtKB-SubCell"/>
</dbReference>
<dbReference type="Proteomes" id="UP001591681">
    <property type="component" value="Unassembled WGS sequence"/>
</dbReference>
<dbReference type="InterPro" id="IPR036757">
    <property type="entry name" value="TFR-like_dimer_dom_sf"/>
</dbReference>
<dbReference type="Pfam" id="PF02225">
    <property type="entry name" value="PA"/>
    <property type="match status" value="1"/>
</dbReference>
<keyword evidence="3" id="KW-1133">Transmembrane helix</keyword>
<comment type="caution">
    <text evidence="7">The sequence shown here is derived from an EMBL/GenBank/DDBJ whole genome shotgun (WGS) entry which is preliminary data.</text>
</comment>
<protein>
    <recommendedName>
        <fullName evidence="9">Transferrin receptor protein 1</fullName>
    </recommendedName>
</protein>
<comment type="subcellular location">
    <subcellularLocation>
        <location evidence="1">Cell membrane</location>
        <topology evidence="1">Single-pass type II membrane protein</topology>
    </subcellularLocation>
</comment>
<dbReference type="Gene3D" id="1.20.930.40">
    <property type="entry name" value="Transferrin receptor-like, dimerisation domain"/>
    <property type="match status" value="1"/>
</dbReference>
<name>A0ABD1JET2_9TELE</name>
<evidence type="ECO:0000256" key="4">
    <source>
        <dbReference type="SAM" id="SignalP"/>
    </source>
</evidence>
<dbReference type="InterPro" id="IPR007484">
    <property type="entry name" value="Peptidase_M28"/>
</dbReference>
<reference evidence="7 8" key="1">
    <citation type="submission" date="2024-09" db="EMBL/GenBank/DDBJ databases">
        <title>A chromosome-level genome assembly of Gray's grenadier anchovy, Coilia grayii.</title>
        <authorList>
            <person name="Fu Z."/>
        </authorList>
    </citation>
    <scope>NUCLEOTIDE SEQUENCE [LARGE SCALE GENOMIC DNA]</scope>
    <source>
        <strain evidence="7">G4</strain>
        <tissue evidence="7">Muscle</tissue>
    </source>
</reference>
<comment type="similarity">
    <text evidence="2">Belongs to the peptidase M28 family. M28B subfamily.</text>
</comment>
<evidence type="ECO:0000256" key="1">
    <source>
        <dbReference type="ARBA" id="ARBA00004401"/>
    </source>
</evidence>
<dbReference type="Pfam" id="PF04389">
    <property type="entry name" value="Peptidase_M28"/>
    <property type="match status" value="1"/>
</dbReference>
<dbReference type="PANTHER" id="PTHR10404">
    <property type="entry name" value="N-ACETYLATED-ALPHA-LINKED ACIDIC DIPEPTIDASE"/>
    <property type="match status" value="1"/>
</dbReference>
<accession>A0ABD1JET2</accession>
<feature type="domain" description="Peptidase M28" evidence="6">
    <location>
        <begin position="416"/>
        <end position="626"/>
    </location>
</feature>
<dbReference type="FunFam" id="3.40.630.10:FF:000065">
    <property type="entry name" value="Transferrin receptor 1b"/>
    <property type="match status" value="1"/>
</dbReference>
<dbReference type="Gene3D" id="3.50.30.30">
    <property type="match status" value="1"/>
</dbReference>
<evidence type="ECO:0000256" key="2">
    <source>
        <dbReference type="ARBA" id="ARBA00005634"/>
    </source>
</evidence>
<keyword evidence="3" id="KW-0472">Membrane</keyword>
<evidence type="ECO:0000313" key="7">
    <source>
        <dbReference type="EMBL" id="KAL2085254.1"/>
    </source>
</evidence>
<dbReference type="FunFam" id="1.20.930.40:FF:000002">
    <property type="entry name" value="Transferrin receptor protein 1"/>
    <property type="match status" value="1"/>
</dbReference>
<proteinExistence type="inferred from homology"/>